<reference evidence="2" key="1">
    <citation type="submission" date="2024-01" db="EMBL/GenBank/DDBJ databases">
        <title>Synechococcus elongatus PCC 11802, a close yet different native of Synechococcus elongatus PCC 11801.</title>
        <authorList>
            <person name="Jaiswal D."/>
            <person name="Sengupta A."/>
            <person name="Sengupta S."/>
            <person name="Pakrasi H.B."/>
            <person name="Wangikar P."/>
        </authorList>
    </citation>
    <scope>NUCLEOTIDE SEQUENCE</scope>
    <source>
        <strain evidence="2">PCC 11802</strain>
    </source>
</reference>
<proteinExistence type="predicted"/>
<name>A0AAU6R5R9_SYNEL</name>
<organism evidence="2">
    <name type="scientific">Synechococcus elongatus PCC 11802</name>
    <dbReference type="NCBI Taxonomy" id="2283154"/>
    <lineage>
        <taxon>Bacteria</taxon>
        <taxon>Bacillati</taxon>
        <taxon>Cyanobacteriota</taxon>
        <taxon>Cyanophyceae</taxon>
        <taxon>Synechococcales</taxon>
        <taxon>Synechococcaceae</taxon>
        <taxon>Synechococcus</taxon>
    </lineage>
</organism>
<sequence length="283" mass="32174">MIENVYKEIIFLVMPLLRPSYMGYEGVAHQLIKIFRQNLVHEHEVDAVNKLEEELNFPRHSNTLGQDYTLIVEKNEKLKLLIEHKNTRDFNIVGNLNNLTSQISLANKTEEQKMRLIIVFGCTFLGVLTCISIMKNLQHKKQVQESLKKSDKHFTSIDSVPQTLEPIPGSLCLVIPKVEIDSINLGAIVEANDIKRLIDSSSFFLCVSTDEAIQRESNLIKTDTVIGSKQDIYIRIDMRDTNNLLGKELKYSLKRGISNDQKGVISNLALLKNFSGLQSFNKS</sequence>
<feature type="transmembrane region" description="Helical" evidence="1">
    <location>
        <begin position="116"/>
        <end position="134"/>
    </location>
</feature>
<gene>
    <name evidence="2" type="ORF">EKO22_13770</name>
</gene>
<keyword evidence="1" id="KW-0812">Transmembrane</keyword>
<evidence type="ECO:0000256" key="1">
    <source>
        <dbReference type="SAM" id="Phobius"/>
    </source>
</evidence>
<keyword evidence="1" id="KW-1133">Transmembrane helix</keyword>
<dbReference type="AlphaFoldDB" id="A0AAU6R5R9"/>
<keyword evidence="1" id="KW-0472">Membrane</keyword>
<dbReference type="RefSeq" id="WP_208677940.1">
    <property type="nucleotide sequence ID" value="NZ_CP034671.2"/>
</dbReference>
<dbReference type="EMBL" id="CP034671">
    <property type="protein sequence ID" value="WZE38291.1"/>
    <property type="molecule type" value="Genomic_DNA"/>
</dbReference>
<evidence type="ECO:0000313" key="2">
    <source>
        <dbReference type="EMBL" id="WZE38291.1"/>
    </source>
</evidence>
<accession>A0AAU6R5R9</accession>
<protein>
    <submittedName>
        <fullName evidence="2">Uncharacterized protein</fullName>
    </submittedName>
</protein>